<keyword evidence="19" id="KW-1185">Reference proteome</keyword>
<comment type="catalytic activity">
    <reaction evidence="12">
        <text>D-xylulose 5-phosphate + formaldehyde = dihydroxyacetone + D-glyceraldehyde 3-phosphate</text>
        <dbReference type="Rhea" id="RHEA:24264"/>
        <dbReference type="ChEBI" id="CHEBI:16016"/>
        <dbReference type="ChEBI" id="CHEBI:16842"/>
        <dbReference type="ChEBI" id="CHEBI:57737"/>
        <dbReference type="ChEBI" id="CHEBI:59776"/>
        <dbReference type="EC" id="2.2.1.3"/>
    </reaction>
</comment>
<comment type="similarity">
    <text evidence="5">Belongs to the transketolase family.</text>
</comment>
<comment type="cofactor">
    <cofactor evidence="3">
        <name>thiamine diphosphate</name>
        <dbReference type="ChEBI" id="CHEBI:58937"/>
    </cofactor>
</comment>
<dbReference type="Pfam" id="PF02779">
    <property type="entry name" value="Transket_pyr"/>
    <property type="match status" value="1"/>
</dbReference>
<dbReference type="InterPro" id="IPR055152">
    <property type="entry name" value="Transketolase-like_C_2"/>
</dbReference>
<keyword evidence="8" id="KW-0460">Magnesium</keyword>
<evidence type="ECO:0000256" key="8">
    <source>
        <dbReference type="ARBA" id="ARBA00022842"/>
    </source>
</evidence>
<dbReference type="Pfam" id="PF00456">
    <property type="entry name" value="Transketolase_N"/>
    <property type="match status" value="1"/>
</dbReference>
<dbReference type="GO" id="GO:0005829">
    <property type="term" value="C:cytosol"/>
    <property type="evidence" value="ECO:0007669"/>
    <property type="project" value="TreeGrafter"/>
</dbReference>
<reference evidence="18" key="2">
    <citation type="submission" date="2021-01" db="EMBL/GenBank/DDBJ databases">
        <authorList>
            <person name="Schikora-Tamarit M.A."/>
        </authorList>
    </citation>
    <scope>NUCLEOTIDE SEQUENCE</scope>
    <source>
        <strain evidence="18">CBS6075</strain>
    </source>
</reference>
<evidence type="ECO:0000256" key="7">
    <source>
        <dbReference type="ARBA" id="ARBA00022723"/>
    </source>
</evidence>
<dbReference type="GeneID" id="70233402"/>
<evidence type="ECO:0000259" key="17">
    <source>
        <dbReference type="SMART" id="SM00861"/>
    </source>
</evidence>
<dbReference type="GO" id="GO:0047896">
    <property type="term" value="F:formaldehyde transketolase activity"/>
    <property type="evidence" value="ECO:0007669"/>
    <property type="project" value="UniProtKB-EC"/>
</dbReference>
<dbReference type="FunFam" id="3.40.50.970:FF:000004">
    <property type="entry name" value="Transketolase"/>
    <property type="match status" value="1"/>
</dbReference>
<dbReference type="PANTHER" id="PTHR43522">
    <property type="entry name" value="TRANSKETOLASE"/>
    <property type="match status" value="1"/>
</dbReference>
<name>A0A9P8PBQ4_9ASCO</name>
<dbReference type="CDD" id="cd02012">
    <property type="entry name" value="TPP_TK"/>
    <property type="match status" value="1"/>
</dbReference>
<dbReference type="GO" id="GO:0015945">
    <property type="term" value="P:methanol metabolic process"/>
    <property type="evidence" value="ECO:0007669"/>
    <property type="project" value="UniProtKB-KW"/>
</dbReference>
<dbReference type="Gene3D" id="3.40.50.920">
    <property type="match status" value="1"/>
</dbReference>
<evidence type="ECO:0000256" key="14">
    <source>
        <dbReference type="ARBA" id="ARBA00068501"/>
    </source>
</evidence>
<proteinExistence type="inferred from homology"/>
<dbReference type="PANTHER" id="PTHR43522:SF6">
    <property type="entry name" value="TRANSKETOLASE-LIKE PYRIMIDINE-BINDING DOMAIN-CONTAINING PROTEIN-RELATED"/>
    <property type="match status" value="1"/>
</dbReference>
<keyword evidence="7" id="KW-0479">Metal-binding</keyword>
<dbReference type="SMART" id="SM00861">
    <property type="entry name" value="Transket_pyr"/>
    <property type="match status" value="1"/>
</dbReference>
<dbReference type="Pfam" id="PF22613">
    <property type="entry name" value="Transketolase_C_1"/>
    <property type="match status" value="1"/>
</dbReference>
<keyword evidence="11" id="KW-0576">Peroxisome</keyword>
<comment type="cofactor">
    <cofactor evidence="2">
        <name>Mg(2+)</name>
        <dbReference type="ChEBI" id="CHEBI:18420"/>
    </cofactor>
</comment>
<dbReference type="PROSITE" id="PS00802">
    <property type="entry name" value="TRANSKETOLASE_2"/>
    <property type="match status" value="1"/>
</dbReference>
<evidence type="ECO:0000256" key="12">
    <source>
        <dbReference type="ARBA" id="ARBA00051389"/>
    </source>
</evidence>
<keyword evidence="6" id="KW-0808">Transferase</keyword>
<evidence type="ECO:0000256" key="6">
    <source>
        <dbReference type="ARBA" id="ARBA00022679"/>
    </source>
</evidence>
<organism evidence="18 19">
    <name type="scientific">Ogataea philodendri</name>
    <dbReference type="NCBI Taxonomy" id="1378263"/>
    <lineage>
        <taxon>Eukaryota</taxon>
        <taxon>Fungi</taxon>
        <taxon>Dikarya</taxon>
        <taxon>Ascomycota</taxon>
        <taxon>Saccharomycotina</taxon>
        <taxon>Pichiomycetes</taxon>
        <taxon>Pichiales</taxon>
        <taxon>Pichiaceae</taxon>
        <taxon>Ogataea</taxon>
    </lineage>
</organism>
<comment type="caution">
    <text evidence="18">The sequence shown here is derived from an EMBL/GenBank/DDBJ whole genome shotgun (WGS) entry which is preliminary data.</text>
</comment>
<dbReference type="GO" id="GO:0004802">
    <property type="term" value="F:transketolase activity"/>
    <property type="evidence" value="ECO:0007669"/>
    <property type="project" value="TreeGrafter"/>
</dbReference>
<dbReference type="CDD" id="cd07033">
    <property type="entry name" value="TPP_PYR_DXS_TK_like"/>
    <property type="match status" value="1"/>
</dbReference>
<dbReference type="InterPro" id="IPR020826">
    <property type="entry name" value="Transketolase_BS"/>
</dbReference>
<protein>
    <recommendedName>
        <fullName evidence="14">Dihydroxyacetone synthase</fullName>
        <ecNumber evidence="13">2.2.1.3</ecNumber>
    </recommendedName>
    <alternativeName>
        <fullName evidence="15">Formaldehyde transketolase</fullName>
    </alternativeName>
    <alternativeName>
        <fullName evidence="16">Glycerone synthase</fullName>
    </alternativeName>
</protein>
<dbReference type="OrthoDB" id="10267175at2759"/>
<dbReference type="GO" id="GO:0006098">
    <property type="term" value="P:pentose-phosphate shunt"/>
    <property type="evidence" value="ECO:0007669"/>
    <property type="project" value="TreeGrafter"/>
</dbReference>
<evidence type="ECO:0000256" key="1">
    <source>
        <dbReference type="ARBA" id="ARBA00001941"/>
    </source>
</evidence>
<evidence type="ECO:0000256" key="9">
    <source>
        <dbReference type="ARBA" id="ARBA00023052"/>
    </source>
</evidence>
<dbReference type="EMBL" id="JAEUBE010000137">
    <property type="protein sequence ID" value="KAH3669313.1"/>
    <property type="molecule type" value="Genomic_DNA"/>
</dbReference>
<evidence type="ECO:0000256" key="3">
    <source>
        <dbReference type="ARBA" id="ARBA00001964"/>
    </source>
</evidence>
<evidence type="ECO:0000256" key="10">
    <source>
        <dbReference type="ARBA" id="ARBA00023095"/>
    </source>
</evidence>
<comment type="cofactor">
    <cofactor evidence="1">
        <name>Co(2+)</name>
        <dbReference type="ChEBI" id="CHEBI:48828"/>
    </cofactor>
</comment>
<dbReference type="SUPFAM" id="SSF52518">
    <property type="entry name" value="Thiamin diphosphate-binding fold (THDP-binding)"/>
    <property type="match status" value="2"/>
</dbReference>
<feature type="domain" description="Transketolase-like pyrimidine-binding" evidence="17">
    <location>
        <begin position="366"/>
        <end position="549"/>
    </location>
</feature>
<dbReference type="InterPro" id="IPR005475">
    <property type="entry name" value="Transketolase-like_Pyr-bd"/>
</dbReference>
<dbReference type="GO" id="GO:0005777">
    <property type="term" value="C:peroxisome"/>
    <property type="evidence" value="ECO:0007669"/>
    <property type="project" value="UniProtKB-SubCell"/>
</dbReference>
<dbReference type="AlphaFoldDB" id="A0A9P8PBQ4"/>
<keyword evidence="9" id="KW-0786">Thiamine pyrophosphate</keyword>
<sequence length="710" mass="78755">MSMRIPKAASINDEEHQRVIKYGRALVLDIVEQYGGGHPGSAMGAMAIGIALWKYTMKYAPNDPDYFNRDRFVLSNGHVCLFQYIFQHLYGLKSMTMDQLKSYHSHDFHSLCPGHPEIEHDAVEVTTGPLGQGISNSVGLAIATKNLAATYNKPGFDVITNRVFCMVGDACLQEGPALESISLAGHMGLNNLIVLYDNNQVCCDGSVDIANTEDISAKFKACNWNVIEVENASEDVATIVKALEYAQAEKHRPTLINCRTVIGTGAAFENHCAAHGSALGEDGVRELKVKYGMNPAQKFYVPSDVYDFFKEKPAEGDKLVAEWKDLVAKYVKEYPQEGAEFLSRTRGELPKNWKSFLPQQEFTGDAPTRAAARELVRSFGKNCSSVIAGCADLSVSVNLQWPGVKYFMDPTLSTQCGLAGDFSGRYIEYGIREHAMCAIANGLAAYNKGTFLPITSTFFMFYLYAAPAIRMAGLQQLKAIHIGTHDSINEGENGPTHQPVESPALFRAMPNVYYMRPVDSAEVFGLFEKAVELPYTSILSLSRNEVLQYPGKSCAQKVKRGGYILEDAENADVQIIGVGAEMEFAYKAAKILGRKYKVRVLSIPCTRLFDEQSLGYRRSVLRKDGKQVPTIVVDGHVAFGWERYATASYCMNTYGKSLPPEVIYEYFGYNPSVIAKKVEAYVKACQRDPLLLHDFLDLKEKPKHDKVNKL</sequence>
<dbReference type="GO" id="GO:0005634">
    <property type="term" value="C:nucleus"/>
    <property type="evidence" value="ECO:0007669"/>
    <property type="project" value="TreeGrafter"/>
</dbReference>
<evidence type="ECO:0000256" key="16">
    <source>
        <dbReference type="ARBA" id="ARBA00080535"/>
    </source>
</evidence>
<dbReference type="Gene3D" id="3.40.50.970">
    <property type="match status" value="2"/>
</dbReference>
<evidence type="ECO:0000313" key="18">
    <source>
        <dbReference type="EMBL" id="KAH3669313.1"/>
    </source>
</evidence>
<dbReference type="PROSITE" id="PS00801">
    <property type="entry name" value="TRANSKETOLASE_1"/>
    <property type="match status" value="1"/>
</dbReference>
<dbReference type="GO" id="GO:0046872">
    <property type="term" value="F:metal ion binding"/>
    <property type="evidence" value="ECO:0007669"/>
    <property type="project" value="UniProtKB-KW"/>
</dbReference>
<comment type="subcellular location">
    <subcellularLocation>
        <location evidence="4">Peroxisome</location>
    </subcellularLocation>
</comment>
<evidence type="ECO:0000313" key="19">
    <source>
        <dbReference type="Proteomes" id="UP000769157"/>
    </source>
</evidence>
<evidence type="ECO:0000256" key="13">
    <source>
        <dbReference type="ARBA" id="ARBA00066689"/>
    </source>
</evidence>
<dbReference type="InterPro" id="IPR049557">
    <property type="entry name" value="Transketolase_CS"/>
</dbReference>
<evidence type="ECO:0000256" key="4">
    <source>
        <dbReference type="ARBA" id="ARBA00004275"/>
    </source>
</evidence>
<evidence type="ECO:0000256" key="2">
    <source>
        <dbReference type="ARBA" id="ARBA00001946"/>
    </source>
</evidence>
<dbReference type="InterPro" id="IPR005474">
    <property type="entry name" value="Transketolase_N"/>
</dbReference>
<evidence type="ECO:0000256" key="15">
    <source>
        <dbReference type="ARBA" id="ARBA00077535"/>
    </source>
</evidence>
<keyword evidence="10" id="KW-0485">Methanol utilization</keyword>
<dbReference type="RefSeq" id="XP_046063576.1">
    <property type="nucleotide sequence ID" value="XM_046202195.1"/>
</dbReference>
<dbReference type="InterPro" id="IPR009014">
    <property type="entry name" value="Transketo_C/PFOR_II"/>
</dbReference>
<dbReference type="Proteomes" id="UP000769157">
    <property type="component" value="Unassembled WGS sequence"/>
</dbReference>
<dbReference type="SUPFAM" id="SSF52922">
    <property type="entry name" value="TK C-terminal domain-like"/>
    <property type="match status" value="1"/>
</dbReference>
<dbReference type="InterPro" id="IPR029061">
    <property type="entry name" value="THDP-binding"/>
</dbReference>
<evidence type="ECO:0000256" key="11">
    <source>
        <dbReference type="ARBA" id="ARBA00023140"/>
    </source>
</evidence>
<reference evidence="18" key="1">
    <citation type="journal article" date="2021" name="Open Biol.">
        <title>Shared evolutionary footprints suggest mitochondrial oxidative damage underlies multiple complex I losses in fungi.</title>
        <authorList>
            <person name="Schikora-Tamarit M.A."/>
            <person name="Marcet-Houben M."/>
            <person name="Nosek J."/>
            <person name="Gabaldon T."/>
        </authorList>
    </citation>
    <scope>NUCLEOTIDE SEQUENCE</scope>
    <source>
        <strain evidence="18">CBS6075</strain>
    </source>
</reference>
<accession>A0A9P8PBQ4</accession>
<dbReference type="EC" id="2.2.1.3" evidence="13"/>
<gene>
    <name evidence="18" type="ORF">OGAPHI_001434</name>
</gene>
<dbReference type="InterPro" id="IPR033247">
    <property type="entry name" value="Transketolase_fam"/>
</dbReference>
<evidence type="ECO:0000256" key="5">
    <source>
        <dbReference type="ARBA" id="ARBA00007131"/>
    </source>
</evidence>